<dbReference type="PROSITE" id="PS51782">
    <property type="entry name" value="LYSM"/>
    <property type="match status" value="4"/>
</dbReference>
<comment type="caution">
    <text evidence="2">The sequence shown here is derived from an EMBL/GenBank/DDBJ whole genome shotgun (WGS) entry which is preliminary data.</text>
</comment>
<evidence type="ECO:0000313" key="2">
    <source>
        <dbReference type="EMBL" id="HIU22628.1"/>
    </source>
</evidence>
<evidence type="ECO:0000259" key="1">
    <source>
        <dbReference type="PROSITE" id="PS51782"/>
    </source>
</evidence>
<dbReference type="AlphaFoldDB" id="A0A9D1L461"/>
<dbReference type="Gene3D" id="3.10.350.10">
    <property type="entry name" value="LysM domain"/>
    <property type="match status" value="4"/>
</dbReference>
<organism evidence="2 3">
    <name type="scientific">Candidatus Fimihabitans intestinipullorum</name>
    <dbReference type="NCBI Taxonomy" id="2840820"/>
    <lineage>
        <taxon>Bacteria</taxon>
        <taxon>Bacillati</taxon>
        <taxon>Mycoplasmatota</taxon>
        <taxon>Mycoplasmatota incertae sedis</taxon>
        <taxon>Candidatus Fimihabitans</taxon>
    </lineage>
</organism>
<name>A0A9D1L461_9BACT</name>
<dbReference type="CDD" id="cd02696">
    <property type="entry name" value="MurNAc-LAA"/>
    <property type="match status" value="1"/>
</dbReference>
<dbReference type="Pfam" id="PF01476">
    <property type="entry name" value="LysM"/>
    <property type="match status" value="4"/>
</dbReference>
<dbReference type="EMBL" id="DVML01000022">
    <property type="protein sequence ID" value="HIU22628.1"/>
    <property type="molecule type" value="Genomic_DNA"/>
</dbReference>
<proteinExistence type="predicted"/>
<dbReference type="InterPro" id="IPR018392">
    <property type="entry name" value="LysM"/>
</dbReference>
<dbReference type="SUPFAM" id="SSF54106">
    <property type="entry name" value="LysM domain"/>
    <property type="match status" value="4"/>
</dbReference>
<dbReference type="GO" id="GO:0008932">
    <property type="term" value="F:lytic endotransglycosylase activity"/>
    <property type="evidence" value="ECO:0007669"/>
    <property type="project" value="TreeGrafter"/>
</dbReference>
<dbReference type="CDD" id="cd00118">
    <property type="entry name" value="LysM"/>
    <property type="match status" value="4"/>
</dbReference>
<dbReference type="SMART" id="SM00257">
    <property type="entry name" value="LysM"/>
    <property type="match status" value="4"/>
</dbReference>
<feature type="domain" description="LysM" evidence="1">
    <location>
        <begin position="255"/>
        <end position="298"/>
    </location>
</feature>
<feature type="domain" description="LysM" evidence="1">
    <location>
        <begin position="198"/>
        <end position="241"/>
    </location>
</feature>
<dbReference type="InterPro" id="IPR002508">
    <property type="entry name" value="MurNAc-LAA_cat"/>
</dbReference>
<accession>A0A9D1L461</accession>
<dbReference type="PANTHER" id="PTHR33734:SF22">
    <property type="entry name" value="MEMBRANE-BOUND LYTIC MUREIN TRANSGLYCOSYLASE D"/>
    <property type="match status" value="1"/>
</dbReference>
<dbReference type="Pfam" id="PF01520">
    <property type="entry name" value="Amidase_3"/>
    <property type="match status" value="1"/>
</dbReference>
<sequence>MMERAITGVVIDAAHGGEDAGNTGNGIVEKDLALQISQYMYRRLQELGVPVTLVRNSDETISNEERIRRILAPYGEGSNVIVISNHVNAGGADGAEVVYALRNNSTLANQIAQELELAGQNVIKVYQRRLPSDTSKDYYFIHRDTGNTQPIIIEYGYVDSSQDDPEQLKNNYDRYAEAVVKAIAAYIGKSYVPELDENSYVVKSGDSLWSIANRYGLTVDQLKSANGLTSNLLQVGQVLTIPKKSTESPSESNNNIYIVKSGDSLWSIANRYGTTVSILKQLNGLTSDNLSIGQKLYLPNQGSEEKPENVTYVVKSGDSLYTIARKYNTTVNDLMNLNQLKTSLLSIGQVLKIPNSSAGTVYVVKSGDSLWNIANRYGTTVDAIKQKNGLTGNNLSIGQVLYI</sequence>
<dbReference type="GO" id="GO:0009253">
    <property type="term" value="P:peptidoglycan catabolic process"/>
    <property type="evidence" value="ECO:0007669"/>
    <property type="project" value="InterPro"/>
</dbReference>
<dbReference type="GO" id="GO:0008745">
    <property type="term" value="F:N-acetylmuramoyl-L-alanine amidase activity"/>
    <property type="evidence" value="ECO:0007669"/>
    <property type="project" value="InterPro"/>
</dbReference>
<evidence type="ECO:0000313" key="3">
    <source>
        <dbReference type="Proteomes" id="UP000824087"/>
    </source>
</evidence>
<dbReference type="InterPro" id="IPR036779">
    <property type="entry name" value="LysM_dom_sf"/>
</dbReference>
<reference evidence="2" key="1">
    <citation type="submission" date="2020-10" db="EMBL/GenBank/DDBJ databases">
        <authorList>
            <person name="Gilroy R."/>
        </authorList>
    </citation>
    <scope>NUCLEOTIDE SEQUENCE</scope>
    <source>
        <strain evidence="2">CHK197-8231</strain>
    </source>
</reference>
<dbReference type="PANTHER" id="PTHR33734">
    <property type="entry name" value="LYSM DOMAIN-CONTAINING GPI-ANCHORED PROTEIN 2"/>
    <property type="match status" value="1"/>
</dbReference>
<dbReference type="SUPFAM" id="SSF53187">
    <property type="entry name" value="Zn-dependent exopeptidases"/>
    <property type="match status" value="1"/>
</dbReference>
<dbReference type="Proteomes" id="UP000824087">
    <property type="component" value="Unassembled WGS sequence"/>
</dbReference>
<reference evidence="2" key="2">
    <citation type="journal article" date="2021" name="PeerJ">
        <title>Extensive microbial diversity within the chicken gut microbiome revealed by metagenomics and culture.</title>
        <authorList>
            <person name="Gilroy R."/>
            <person name="Ravi A."/>
            <person name="Getino M."/>
            <person name="Pursley I."/>
            <person name="Horton D.L."/>
            <person name="Alikhan N.F."/>
            <person name="Baker D."/>
            <person name="Gharbi K."/>
            <person name="Hall N."/>
            <person name="Watson M."/>
            <person name="Adriaenssens E.M."/>
            <person name="Foster-Nyarko E."/>
            <person name="Jarju S."/>
            <person name="Secka A."/>
            <person name="Antonio M."/>
            <person name="Oren A."/>
            <person name="Chaudhuri R.R."/>
            <person name="La Ragione R."/>
            <person name="Hildebrand F."/>
            <person name="Pallen M.J."/>
        </authorList>
    </citation>
    <scope>NUCLEOTIDE SEQUENCE</scope>
    <source>
        <strain evidence="2">CHK197-8231</strain>
    </source>
</reference>
<feature type="domain" description="LysM" evidence="1">
    <location>
        <begin position="310"/>
        <end position="353"/>
    </location>
</feature>
<protein>
    <submittedName>
        <fullName evidence="2">LysM peptidoglycan-binding domain-containing protein</fullName>
    </submittedName>
</protein>
<dbReference type="Gene3D" id="3.40.630.40">
    <property type="entry name" value="Zn-dependent exopeptidases"/>
    <property type="match status" value="1"/>
</dbReference>
<gene>
    <name evidence="2" type="ORF">IAD49_03505</name>
</gene>
<feature type="domain" description="LysM" evidence="1">
    <location>
        <begin position="360"/>
        <end position="403"/>
    </location>
</feature>